<accession>A0ABT5VIJ9</accession>
<evidence type="ECO:0000313" key="2">
    <source>
        <dbReference type="EMBL" id="MDE5414059.1"/>
    </source>
</evidence>
<dbReference type="InterPro" id="IPR045528">
    <property type="entry name" value="DO-GTPase2"/>
</dbReference>
<gene>
    <name evidence="2" type="ORF">N7Z68_11770</name>
</gene>
<sequence length="408" mass="47049">MVIDKVLKKDYICPYCFNRHKLHDVKFRCKSESEECIPEPDEIFSNFKGFNRPREMGHVFRTANQSGAFGNFIKGMPDDANCDQCGDNSTVRICPSCHSELPSTIGQYEDLIFAVIGVKETGKSHYISVLIDKIKREIGDSYECNLHPIDDETINRYRDDFWTPVFKKRETIHATRSGRSDEKVRRPLLYTLQFTKKNMLQKTVIHKVITLAFFDAAGEDLDQEDTMLTVNKYIYNSAGVILLLDPLQLDSVRNSLSDSTRLPNVNSDSSEILFRLTNLIRKAKNLKQNEKIQIPLAIAFSKIDAVQNILDPSSALNFPSYHTNGSFDLRDFENVHAEIETLVKEWTESGMTRSLETNYKNYGFFGLSSLGYNPDMDMKIKDFKPYRVEDPFLWLLYKHKIIKGTKRK</sequence>
<reference evidence="2" key="1">
    <citation type="submission" date="2024-05" db="EMBL/GenBank/DDBJ databases">
        <title>Alkalihalobacillus sp. strain MEB203 novel alkaliphilic bacterium from Lonar Lake, India.</title>
        <authorList>
            <person name="Joshi A."/>
            <person name="Thite S."/>
            <person name="Mengade P."/>
        </authorList>
    </citation>
    <scope>NUCLEOTIDE SEQUENCE</scope>
    <source>
        <strain evidence="2">MEB 203</strain>
    </source>
</reference>
<dbReference type="EMBL" id="JAOTPO010000007">
    <property type="protein sequence ID" value="MDE5414059.1"/>
    <property type="molecule type" value="Genomic_DNA"/>
</dbReference>
<keyword evidence="3" id="KW-1185">Reference proteome</keyword>
<evidence type="ECO:0000313" key="3">
    <source>
        <dbReference type="Proteomes" id="UP001148125"/>
    </source>
</evidence>
<dbReference type="RefSeq" id="WP_275118675.1">
    <property type="nucleotide sequence ID" value="NZ_JAOTPO010000007.1"/>
</dbReference>
<comment type="caution">
    <text evidence="2">The sequence shown here is derived from an EMBL/GenBank/DDBJ whole genome shotgun (WGS) entry which is preliminary data.</text>
</comment>
<evidence type="ECO:0000259" key="1">
    <source>
        <dbReference type="Pfam" id="PF19993"/>
    </source>
</evidence>
<feature type="domain" description="Double-GTPase 2" evidence="1">
    <location>
        <begin position="114"/>
        <end position="346"/>
    </location>
</feature>
<dbReference type="Proteomes" id="UP001148125">
    <property type="component" value="Unassembled WGS sequence"/>
</dbReference>
<organism evidence="2 3">
    <name type="scientific">Alkalihalobacterium chitinilyticum</name>
    <dbReference type="NCBI Taxonomy" id="2980103"/>
    <lineage>
        <taxon>Bacteria</taxon>
        <taxon>Bacillati</taxon>
        <taxon>Bacillota</taxon>
        <taxon>Bacilli</taxon>
        <taxon>Bacillales</taxon>
        <taxon>Bacillaceae</taxon>
        <taxon>Alkalihalobacterium</taxon>
    </lineage>
</organism>
<protein>
    <recommendedName>
        <fullName evidence="1">Double-GTPase 2 domain-containing protein</fullName>
    </recommendedName>
</protein>
<name>A0ABT5VIJ9_9BACI</name>
<proteinExistence type="predicted"/>
<dbReference type="Pfam" id="PF19993">
    <property type="entry name" value="DO-GTPase2"/>
    <property type="match status" value="1"/>
</dbReference>